<dbReference type="RefSeq" id="WP_003993688.1">
    <property type="nucleotide sequence ID" value="NZ_GG657757.1"/>
</dbReference>
<sequence>MTYDISDAQVAEFRAHGPAIIEAYLESKGWQRNRSDSPRNIWYWQKTAWNLCPYCDDPDGPIKEDPYCPAHDDATWALVWPYGDGATAYDALRTLCQAEERGPEKILHALTLRGRDEVRARGGTSFWKDIATPSLGIEFFATLNDVLALTAGPDEGPESPNKHPYAVELVSESEVLFSFPHDEPPTRGKSPSASRQAAQLLYAAACGQEDSDRGTHVATRYATGEWTTVEVLGPEDLPPSTPLENNVSSLVHQFGLRIWTFDLALPSKRLTSSL</sequence>
<keyword evidence="2" id="KW-1185">Reference proteome</keyword>
<dbReference type="Proteomes" id="UP000004184">
    <property type="component" value="Unassembled WGS sequence"/>
</dbReference>
<dbReference type="EMBL" id="GG657757">
    <property type="protein sequence ID" value="EFL35559.1"/>
    <property type="molecule type" value="Genomic_DNA"/>
</dbReference>
<dbReference type="STRING" id="591159.SSQG_06077"/>
<dbReference type="AlphaFoldDB" id="D9X0H5"/>
<dbReference type="OrthoDB" id="9790659at2"/>
<name>D9X0H5_STRVT</name>
<proteinExistence type="predicted"/>
<organism evidence="1 2">
    <name type="scientific">Streptomyces viridochromogenes (strain DSM 40736 / JCM 4977 / BCRC 1201 / Tue 494)</name>
    <dbReference type="NCBI Taxonomy" id="591159"/>
    <lineage>
        <taxon>Bacteria</taxon>
        <taxon>Bacillati</taxon>
        <taxon>Actinomycetota</taxon>
        <taxon>Actinomycetes</taxon>
        <taxon>Kitasatosporales</taxon>
        <taxon>Streptomycetaceae</taxon>
        <taxon>Streptomyces</taxon>
    </lineage>
</organism>
<protein>
    <submittedName>
        <fullName evidence="1">Predicted protein</fullName>
    </submittedName>
</protein>
<reference evidence="2" key="1">
    <citation type="submission" date="2009-02" db="EMBL/GenBank/DDBJ databases">
        <title>Annotation of Streptomyces viridochromogenes strain DSM 40736.</title>
        <authorList>
            <consortium name="The Broad Institute Genome Sequencing Platform"/>
            <consortium name="Broad Institute Microbial Sequencing Center"/>
            <person name="Fischbach M."/>
            <person name="Godfrey P."/>
            <person name="Ward D."/>
            <person name="Young S."/>
            <person name="Zeng Q."/>
            <person name="Koehrsen M."/>
            <person name="Alvarado L."/>
            <person name="Berlin A.M."/>
            <person name="Bochicchio J."/>
            <person name="Borenstein D."/>
            <person name="Chapman S.B."/>
            <person name="Chen Z."/>
            <person name="Engels R."/>
            <person name="Freedman E."/>
            <person name="Gellesch M."/>
            <person name="Goldberg J."/>
            <person name="Griggs A."/>
            <person name="Gujja S."/>
            <person name="Heilman E.R."/>
            <person name="Heiman D.I."/>
            <person name="Hepburn T.A."/>
            <person name="Howarth C."/>
            <person name="Jen D."/>
            <person name="Larson L."/>
            <person name="Lewis B."/>
            <person name="Mehta T."/>
            <person name="Park D."/>
            <person name="Pearson M."/>
            <person name="Richards J."/>
            <person name="Roberts A."/>
            <person name="Saif S."/>
            <person name="Shea T.D."/>
            <person name="Shenoy N."/>
            <person name="Sisk P."/>
            <person name="Stolte C."/>
            <person name="Sykes S.N."/>
            <person name="Thomson T."/>
            <person name="Walk T."/>
            <person name="White J."/>
            <person name="Yandava C."/>
            <person name="Straight P."/>
            <person name="Clardy J."/>
            <person name="Hung D."/>
            <person name="Kolter R."/>
            <person name="Mekalanos J."/>
            <person name="Walker S."/>
            <person name="Walsh C.T."/>
            <person name="Wieland-Brown L.C."/>
            <person name="Haas B."/>
            <person name="Nusbaum C."/>
            <person name="Birren B."/>
        </authorList>
    </citation>
    <scope>NUCLEOTIDE SEQUENCE [LARGE SCALE GENOMIC DNA]</scope>
    <source>
        <strain evidence="2">DSM 40736 / JCM 4977 / BCRC 1201 / Tue 494</strain>
    </source>
</reference>
<evidence type="ECO:0000313" key="2">
    <source>
        <dbReference type="Proteomes" id="UP000004184"/>
    </source>
</evidence>
<gene>
    <name evidence="1" type="ORF">SSQG_06077</name>
</gene>
<accession>D9X0H5</accession>
<evidence type="ECO:0000313" key="1">
    <source>
        <dbReference type="EMBL" id="EFL35559.1"/>
    </source>
</evidence>
<dbReference type="HOGENOM" id="CLU_1015354_0_0_11"/>